<dbReference type="Pfam" id="PF14726">
    <property type="entry name" value="RTTN_N"/>
    <property type="match status" value="1"/>
</dbReference>
<dbReference type="InterPro" id="IPR030791">
    <property type="entry name" value="Rotatin"/>
</dbReference>
<feature type="region of interest" description="Disordered" evidence="1">
    <location>
        <begin position="122"/>
        <end position="152"/>
    </location>
</feature>
<dbReference type="RefSeq" id="XP_011308952.1">
    <property type="nucleotide sequence ID" value="XM_011310650.1"/>
</dbReference>
<dbReference type="GO" id="GO:0007099">
    <property type="term" value="P:centriole replication"/>
    <property type="evidence" value="ECO:0007669"/>
    <property type="project" value="TreeGrafter"/>
</dbReference>
<dbReference type="Proteomes" id="UP000694866">
    <property type="component" value="Unplaced"/>
</dbReference>
<evidence type="ECO:0000256" key="1">
    <source>
        <dbReference type="SAM" id="MobiDB-lite"/>
    </source>
</evidence>
<dbReference type="InterPro" id="IPR016024">
    <property type="entry name" value="ARM-type_fold"/>
</dbReference>
<dbReference type="SUPFAM" id="SSF48371">
    <property type="entry name" value="ARM repeat"/>
    <property type="match status" value="2"/>
</dbReference>
<feature type="domain" description="Rotatin N-terminal" evidence="2">
    <location>
        <begin position="21"/>
        <end position="78"/>
    </location>
</feature>
<name>A0A9R1U6F8_9HYME</name>
<dbReference type="GO" id="GO:0010457">
    <property type="term" value="P:centriole-centriole cohesion"/>
    <property type="evidence" value="ECO:0007669"/>
    <property type="project" value="TreeGrafter"/>
</dbReference>
<dbReference type="OrthoDB" id="428850at2759"/>
<evidence type="ECO:0000313" key="4">
    <source>
        <dbReference type="RefSeq" id="XP_011308952.1"/>
    </source>
</evidence>
<dbReference type="CTD" id="36341"/>
<dbReference type="Gene3D" id="1.25.10.10">
    <property type="entry name" value="Leucine-rich Repeat Variant"/>
    <property type="match status" value="2"/>
</dbReference>
<dbReference type="GO" id="GO:0032053">
    <property type="term" value="P:ciliary basal body organization"/>
    <property type="evidence" value="ECO:0007669"/>
    <property type="project" value="TreeGrafter"/>
</dbReference>
<organism evidence="3 4">
    <name type="scientific">Fopius arisanus</name>
    <dbReference type="NCBI Taxonomy" id="64838"/>
    <lineage>
        <taxon>Eukaryota</taxon>
        <taxon>Metazoa</taxon>
        <taxon>Ecdysozoa</taxon>
        <taxon>Arthropoda</taxon>
        <taxon>Hexapoda</taxon>
        <taxon>Insecta</taxon>
        <taxon>Pterygota</taxon>
        <taxon>Neoptera</taxon>
        <taxon>Endopterygota</taxon>
        <taxon>Hymenoptera</taxon>
        <taxon>Apocrita</taxon>
        <taxon>Ichneumonoidea</taxon>
        <taxon>Braconidae</taxon>
        <taxon>Opiinae</taxon>
        <taxon>Fopius</taxon>
    </lineage>
</organism>
<dbReference type="InterPro" id="IPR029249">
    <property type="entry name" value="Rotatin_N"/>
</dbReference>
<dbReference type="PANTHER" id="PTHR31691:SF1">
    <property type="entry name" value="ROTATIN"/>
    <property type="match status" value="1"/>
</dbReference>
<keyword evidence="3" id="KW-1185">Reference proteome</keyword>
<gene>
    <name evidence="4" type="primary">ana3</name>
</gene>
<dbReference type="GeneID" id="105270002"/>
<dbReference type="GO" id="GO:0005814">
    <property type="term" value="C:centriole"/>
    <property type="evidence" value="ECO:0007669"/>
    <property type="project" value="TreeGrafter"/>
</dbReference>
<sequence length="1940" mass="219288">MTNTNAITSLHVKKLGHKIEEIRCRALENIISKLEHGFTCDCPGVKRELLSKLLSWFNFETAPHPEKVLDLMHYLISEGIVTPFEDSRVRNDLELLHSRLSPSHHPKLQEISNCLRLSPVSPRIPPGVPPSPEPSPPADETQVPSSPGTPISKRSENSIRWLLLPWQPLVSSDRGVLAAVEDALSKDESNLTIHTCQLITNVMLQDFPAEVFLQRPSIISIFHNFLMTSVDEKILRTILRALHKLTRSLRFRIYYYSDPCVANRRQRTQVPEDDEETDESVLQLQQMLLPTYCIETLSRTLRLLENQVDAVRPLETVKSMMDVSWELVELLKTSLTPSVWLSVDGLSLKIHEDLKSLLKLLGDILEFLRGYSNIDYWRITYLTLLSTTTKLLSSLVPLEVSDCVLPGSLKISLAVALMDTPVYLLHPGLHSTLLEYARQFRGDEVEYLRIFEETRIITRSLRAAVSVIKSKDDDIVRNMYLSRTSLECHGNLSIIERYMSILQGYNGLNSEDKSLSSKLFLHLLSHGNDNIRIKTYDECRYLVAAALGVERTRGRASVTWTSIGFLFDKDVLREIICHGVADDLVKSSAEDILIFLLKGKIPMGETGWNSLLEALRPVFPLLQVLGGAKSPLERCISKMLDPDLYQEISLTYLEVLKGNMRLLFSLDASLREESVFRLIYLLGMERNSTEKHPRLSSLHGLPLSSLLILERQSNFKKPEGNYDRCNLLSVLEMLKVSSVEPKVRKSALIQVSVMLTDSSLHRVFLKEKGLEILLEILERSLMEKDFENYPDSVVPIVTILRILSSTQGTVRHQLNDTNVLINILRGLFLFPNHETVKIDTAQLLFLLLFHDEIVIDVGISVPEVVITRMRVPFHCKIHWRTSPHRKEKPIAWRNPLTLAFVRQFWSWEWNNREDVLWTHWDSLNTETIDESLKISEQELSTLQSTSIRFSIQRQLFNIKNSTTHEEVTSALDYLWMYTRLTELNPTERSLVGLSSMPWEQSLERFLLSHPTSQDDCCLFVDVLNYLNLLMTITRDPGVIQWISRTTRHMTKSLSDLLRCLEKNYQNVHQSVLRLVRTCINLETDLDEDDSLEDFVEIIVSNLCSNDQQHFYNLAYLDWLLNCLTYLTSNKKWRIIQGNNNLVTTLVNSLMELIASFHGNGATSFMGLSITKNSIICLNHLLSQTTSKSFSILWRAITWLPTLWSNRDPLVRASGLQLLGGLLRTPHDGQELLQSLGMAPNELLQGVIKIMIDREEASIVREKAAVALSHLVKNSRGSVFNYCDSLRPNAIVIYLEQANVFYEMSIMCSNLYLSGSLESEGAAGDSDTSRSYPRSVLHFYNGQDETSLKDDSEFVTTPALVTAVCCLINNLVIIGGDVITKIYENSLDKYLVSCLGPIPTGPLAPDVLQMYVGICTVLTNCISHSGEFANSVNFSPDFLFLLMSYLNEERIGKRLMVEVFNLLSVMSLTEGQHLEAIRTAVDVLGVENLVLSICRGVGGDGEVRMSAIACLGFLLGIGIEGKDLLAEALDDIDVENVKAGARICQVLVELLVAYNYAKKRISRDKELVMGTLANLLCVSREAKDEAERQNLGMTSVMILKELFTEISLQPHHKRGEREKKMAPVIGEVAKVLGLLMNFSCGSCRVKRNLAAAGVADVLHKLWAWICLNDAAIISALKMLATLTTDCPEAAQSLTLTTTLPGSGPRRTPNTVSLLNVIIHLITQEVDKASQSFDNHRLHFAFHVLRNSVHVHECRVAISKSNLLQFFTKIHPLTTKRNKPWPLIEIYCLEFLIDFTFYDEGQTCVPKTTDGFEVLIQLSKCSSSSQRILSLSILRNLVFNVINRPRILASIEFMNLLHWVLRRGSFCEIGVVGSILWALVTNNQKAKLIARTAGFAQALQEVLGRIALDNVPHQLQQDDLVRMIQYVIKIIKTSDAKCDLQD</sequence>
<dbReference type="GO" id="GO:0036064">
    <property type="term" value="C:ciliary basal body"/>
    <property type="evidence" value="ECO:0007669"/>
    <property type="project" value="InterPro"/>
</dbReference>
<evidence type="ECO:0000259" key="2">
    <source>
        <dbReference type="Pfam" id="PF14726"/>
    </source>
</evidence>
<reference evidence="4" key="1">
    <citation type="submission" date="2025-08" db="UniProtKB">
        <authorList>
            <consortium name="RefSeq"/>
        </authorList>
    </citation>
    <scope>IDENTIFICATION</scope>
    <source>
        <strain evidence="4">USDA-PBARC FA_bdor</strain>
        <tissue evidence="4">Whole organism</tissue>
    </source>
</reference>
<proteinExistence type="predicted"/>
<dbReference type="GO" id="GO:0005813">
    <property type="term" value="C:centrosome"/>
    <property type="evidence" value="ECO:0007669"/>
    <property type="project" value="InterPro"/>
</dbReference>
<dbReference type="InterPro" id="IPR011989">
    <property type="entry name" value="ARM-like"/>
</dbReference>
<dbReference type="KEGG" id="fas:105270002"/>
<accession>A0A9R1U6F8</accession>
<evidence type="ECO:0000313" key="3">
    <source>
        <dbReference type="Proteomes" id="UP000694866"/>
    </source>
</evidence>
<protein>
    <submittedName>
        <fullName evidence="4">Rotatin</fullName>
    </submittedName>
</protein>
<dbReference type="PANTHER" id="PTHR31691">
    <property type="entry name" value="ROTATIN"/>
    <property type="match status" value="1"/>
</dbReference>
<feature type="compositionally biased region" description="Pro residues" evidence="1">
    <location>
        <begin position="122"/>
        <end position="137"/>
    </location>
</feature>